<dbReference type="Gene3D" id="2.60.40.1180">
    <property type="entry name" value="Golgi alpha-mannosidase II"/>
    <property type="match status" value="1"/>
</dbReference>
<dbReference type="SUPFAM" id="SSF51445">
    <property type="entry name" value="(Trans)glycosidases"/>
    <property type="match status" value="1"/>
</dbReference>
<evidence type="ECO:0000313" key="6">
    <source>
        <dbReference type="Proteomes" id="UP000216361"/>
    </source>
</evidence>
<dbReference type="SUPFAM" id="SSF51011">
    <property type="entry name" value="Glycosyl hydrolase domain"/>
    <property type="match status" value="1"/>
</dbReference>
<dbReference type="InterPro" id="IPR013780">
    <property type="entry name" value="Glyco_hydro_b"/>
</dbReference>
<dbReference type="FunFam" id="3.90.400.10:FF:000002">
    <property type="entry name" value="Sucrose isomerase"/>
    <property type="match status" value="1"/>
</dbReference>
<dbReference type="PANTHER" id="PTHR10357">
    <property type="entry name" value="ALPHA-AMYLASE FAMILY MEMBER"/>
    <property type="match status" value="1"/>
</dbReference>
<evidence type="ECO:0000256" key="1">
    <source>
        <dbReference type="ARBA" id="ARBA00008061"/>
    </source>
</evidence>
<dbReference type="InterPro" id="IPR006047">
    <property type="entry name" value="GH13_cat_dom"/>
</dbReference>
<dbReference type="EMBL" id="NOXS01000020">
    <property type="protein sequence ID" value="OYQ21784.1"/>
    <property type="molecule type" value="Genomic_DNA"/>
</dbReference>
<evidence type="ECO:0000256" key="2">
    <source>
        <dbReference type="ARBA" id="ARBA00022801"/>
    </source>
</evidence>
<dbReference type="CDD" id="cd11330">
    <property type="entry name" value="AmyAc_OligoGlu"/>
    <property type="match status" value="1"/>
</dbReference>
<dbReference type="InterPro" id="IPR017853">
    <property type="entry name" value="GH"/>
</dbReference>
<dbReference type="GO" id="GO:0004556">
    <property type="term" value="F:alpha-amylase activity"/>
    <property type="evidence" value="ECO:0007669"/>
    <property type="project" value="TreeGrafter"/>
</dbReference>
<evidence type="ECO:0000313" key="5">
    <source>
        <dbReference type="EMBL" id="OYQ21784.1"/>
    </source>
</evidence>
<gene>
    <name evidence="5" type="ORF">CHR90_01330</name>
</gene>
<dbReference type="Gene3D" id="3.90.400.10">
    <property type="entry name" value="Oligo-1,6-glucosidase, Domain 2"/>
    <property type="match status" value="1"/>
</dbReference>
<feature type="domain" description="Glycosyl hydrolase family 13 catalytic" evidence="4">
    <location>
        <begin position="14"/>
        <end position="403"/>
    </location>
</feature>
<evidence type="ECO:0000256" key="3">
    <source>
        <dbReference type="ARBA" id="ARBA00023295"/>
    </source>
</evidence>
<protein>
    <submittedName>
        <fullName evidence="5">Alpha-glucosidase</fullName>
    </submittedName>
</protein>
<proteinExistence type="inferred from homology"/>
<dbReference type="Pfam" id="PF00128">
    <property type="entry name" value="Alpha-amylase"/>
    <property type="match status" value="1"/>
</dbReference>
<dbReference type="InterPro" id="IPR045857">
    <property type="entry name" value="O16G_dom_2"/>
</dbReference>
<accession>A0A255XZH0</accession>
<name>A0A255XZH0_9PROT</name>
<keyword evidence="3" id="KW-0326">Glycosidase</keyword>
<comment type="caution">
    <text evidence="5">The sequence shown here is derived from an EMBL/GenBank/DDBJ whole genome shotgun (WGS) entry which is preliminary data.</text>
</comment>
<comment type="similarity">
    <text evidence="1">Belongs to the glycosyl hydrolase 13 family.</text>
</comment>
<keyword evidence="6" id="KW-1185">Reference proteome</keyword>
<dbReference type="PANTHER" id="PTHR10357:SF179">
    <property type="entry name" value="NEUTRAL AND BASIC AMINO ACID TRANSPORT PROTEIN RBAT"/>
    <property type="match status" value="1"/>
</dbReference>
<dbReference type="AlphaFoldDB" id="A0A255XZH0"/>
<sequence length="534" mass="59307">MTNVDWWRGAVLYQIYPRSFYDADGNGIGDLRGITAKLDYIASLNVDAIWVSPFFPSPMADFGYDVSDFCGVDPLFGTLADADALIAGAHARGLKVLIDLVISHSSDQHPWFVESRRDRHNPKADWYVWADAESDGTPPNNWLSIFGGSAWEWDARRRQYYLHNFLKAQPDLNFHNPDVQAAVLAAARFWLERGVDGFRLDTVNFYFHDLALRSNPPAPADAAVNTVPRSNPYGFQLHLYDKTRPENLGFLEKLRALLDQYPGTTTVGELGIDNDVAETTAAYTEAGKRLHMVYGFDLLAPNVTAVDIRQAVERTEAGLGSGWISWALSNHDFPRVISRWGYADVAPLAAPMLIALATALRGSPCLYQGDELGLIEADVPFERLQDPYGKTFWPEFKGRDGCRTPMPWAAQAPFSGFSDVDPWLPIPADHAHAAVDRQAADPASPLNRIRHFLRWRRGEASLRHGAIRFFDAPAPVLLFQRGDDRLCAFNLGREAVEVTLPRAGHVLRESGFEADLSGQTLTLPPLGAAFLADS</sequence>
<keyword evidence="2" id="KW-0378">Hydrolase</keyword>
<dbReference type="Proteomes" id="UP000216361">
    <property type="component" value="Unassembled WGS sequence"/>
</dbReference>
<dbReference type="SMART" id="SM00642">
    <property type="entry name" value="Aamy"/>
    <property type="match status" value="1"/>
</dbReference>
<dbReference type="OrthoDB" id="9805159at2"/>
<dbReference type="GO" id="GO:0009313">
    <property type="term" value="P:oligosaccharide catabolic process"/>
    <property type="evidence" value="ECO:0007669"/>
    <property type="project" value="TreeGrafter"/>
</dbReference>
<evidence type="ECO:0000259" key="4">
    <source>
        <dbReference type="SMART" id="SM00642"/>
    </source>
</evidence>
<reference evidence="5 6" key="1">
    <citation type="submission" date="2017-07" db="EMBL/GenBank/DDBJ databases">
        <title>Elstera cyanobacteriorum sp. nov., a novel bacterium isolated from cyanobacterial aggregates in a eutrophic lake.</title>
        <authorList>
            <person name="Cai H."/>
        </authorList>
    </citation>
    <scope>NUCLEOTIDE SEQUENCE [LARGE SCALE GENOMIC DNA]</scope>
    <source>
        <strain evidence="5 6">TH019</strain>
    </source>
</reference>
<dbReference type="Gene3D" id="3.20.20.80">
    <property type="entry name" value="Glycosidases"/>
    <property type="match status" value="1"/>
</dbReference>
<organism evidence="5 6">
    <name type="scientific">Elstera cyanobacteriorum</name>
    <dbReference type="NCBI Taxonomy" id="2022747"/>
    <lineage>
        <taxon>Bacteria</taxon>
        <taxon>Pseudomonadati</taxon>
        <taxon>Pseudomonadota</taxon>
        <taxon>Alphaproteobacteria</taxon>
        <taxon>Rhodospirillales</taxon>
        <taxon>Rhodospirillaceae</taxon>
        <taxon>Elstera</taxon>
    </lineage>
</organism>